<evidence type="ECO:0000256" key="1">
    <source>
        <dbReference type="SAM" id="Phobius"/>
    </source>
</evidence>
<dbReference type="AlphaFoldDB" id="A0A9R0EYS2"/>
<organism evidence="2 3">
    <name type="scientific">Spodoptera frugiperda</name>
    <name type="common">Fall armyworm</name>
    <dbReference type="NCBI Taxonomy" id="7108"/>
    <lineage>
        <taxon>Eukaryota</taxon>
        <taxon>Metazoa</taxon>
        <taxon>Ecdysozoa</taxon>
        <taxon>Arthropoda</taxon>
        <taxon>Hexapoda</taxon>
        <taxon>Insecta</taxon>
        <taxon>Pterygota</taxon>
        <taxon>Neoptera</taxon>
        <taxon>Endopterygota</taxon>
        <taxon>Lepidoptera</taxon>
        <taxon>Glossata</taxon>
        <taxon>Ditrysia</taxon>
        <taxon>Noctuoidea</taxon>
        <taxon>Noctuidae</taxon>
        <taxon>Amphipyrinae</taxon>
        <taxon>Spodoptera</taxon>
    </lineage>
</organism>
<evidence type="ECO:0000313" key="3">
    <source>
        <dbReference type="RefSeq" id="XP_050554432.1"/>
    </source>
</evidence>
<keyword evidence="1" id="KW-0812">Transmembrane</keyword>
<accession>A0A9R0EYS2</accession>
<keyword evidence="1" id="KW-0472">Membrane</keyword>
<evidence type="ECO:0000313" key="2">
    <source>
        <dbReference type="Proteomes" id="UP000829999"/>
    </source>
</evidence>
<name>A0A9R0EYS2_SPOFR</name>
<dbReference type="OrthoDB" id="7232756at2759"/>
<proteinExistence type="predicted"/>
<reference evidence="3" key="1">
    <citation type="submission" date="2025-08" db="UniProtKB">
        <authorList>
            <consortium name="RefSeq"/>
        </authorList>
    </citation>
    <scope>IDENTIFICATION</scope>
    <source>
        <tissue evidence="3">Whole larval tissue</tissue>
    </source>
</reference>
<gene>
    <name evidence="3" type="primary">LOC118268949</name>
</gene>
<dbReference type="Proteomes" id="UP000829999">
    <property type="component" value="Chromosome 2"/>
</dbReference>
<protein>
    <submittedName>
        <fullName evidence="3">Uncharacterized protein LOC118268949</fullName>
    </submittedName>
</protein>
<keyword evidence="2" id="KW-1185">Reference proteome</keyword>
<dbReference type="GeneID" id="118268949"/>
<dbReference type="RefSeq" id="XP_050554432.1">
    <property type="nucleotide sequence ID" value="XM_050698475.1"/>
</dbReference>
<keyword evidence="1" id="KW-1133">Transmembrane helix</keyword>
<feature type="transmembrane region" description="Helical" evidence="1">
    <location>
        <begin position="21"/>
        <end position="42"/>
    </location>
</feature>
<sequence>MECATEGAVPRQILLLLNKNAMKLLISLILTAGVACVIASPVTQEESIIIAKESPLTEASESEIKIEDATVNKSDTEPTKVEIITEQLVPEPSIVEEAPKFDNGEVDIVIEESVVTPLDVVSDEQNEVKIDDDDYLHPGDQLIDNILAERIKDEIMDTAEGFAPLPLQLRKKHRQPARHRFAIRRRYPAYPYPYTPYTPYRRISYYNPYYYYRPSSLRFY</sequence>